<evidence type="ECO:0000313" key="1">
    <source>
        <dbReference type="EMBL" id="GAG00204.1"/>
    </source>
</evidence>
<dbReference type="EMBL" id="BARS01027656">
    <property type="protein sequence ID" value="GAG00204.1"/>
    <property type="molecule type" value="Genomic_DNA"/>
</dbReference>
<comment type="caution">
    <text evidence="1">The sequence shown here is derived from an EMBL/GenBank/DDBJ whole genome shotgun (WGS) entry which is preliminary data.</text>
</comment>
<accession>X0U343</accession>
<protein>
    <submittedName>
        <fullName evidence="1">Uncharacterized protein</fullName>
    </submittedName>
</protein>
<proteinExistence type="predicted"/>
<reference evidence="1" key="1">
    <citation type="journal article" date="2014" name="Front. Microbiol.">
        <title>High frequency of phylogenetically diverse reductive dehalogenase-homologous genes in deep subseafloor sedimentary metagenomes.</title>
        <authorList>
            <person name="Kawai M."/>
            <person name="Futagami T."/>
            <person name="Toyoda A."/>
            <person name="Takaki Y."/>
            <person name="Nishi S."/>
            <person name="Hori S."/>
            <person name="Arai W."/>
            <person name="Tsubouchi T."/>
            <person name="Morono Y."/>
            <person name="Uchiyama I."/>
            <person name="Ito T."/>
            <person name="Fujiyama A."/>
            <person name="Inagaki F."/>
            <person name="Takami H."/>
        </authorList>
    </citation>
    <scope>NUCLEOTIDE SEQUENCE</scope>
    <source>
        <strain evidence="1">Expedition CK06-06</strain>
    </source>
</reference>
<organism evidence="1">
    <name type="scientific">marine sediment metagenome</name>
    <dbReference type="NCBI Taxonomy" id="412755"/>
    <lineage>
        <taxon>unclassified sequences</taxon>
        <taxon>metagenomes</taxon>
        <taxon>ecological metagenomes</taxon>
    </lineage>
</organism>
<sequence>MDGHCPSKDLRFAGRHVHEGEFDLAKQRFEDSVSVLVGWELKVGVARLGLPTNLADADL</sequence>
<dbReference type="AlphaFoldDB" id="X0U343"/>
<gene>
    <name evidence="1" type="ORF">S01H1_43414</name>
</gene>
<name>X0U343_9ZZZZ</name>